<accession>A0A1Y4QI37</accession>
<comment type="cofactor">
    <cofactor evidence="1">
        <name>FAD</name>
        <dbReference type="ChEBI" id="CHEBI:57692"/>
    </cofactor>
</comment>
<evidence type="ECO:0000256" key="5">
    <source>
        <dbReference type="ARBA" id="ARBA00023002"/>
    </source>
</evidence>
<comment type="caution">
    <text evidence="8">The sequence shown here is derived from an EMBL/GenBank/DDBJ whole genome shotgun (WGS) entry which is preliminary data.</text>
</comment>
<dbReference type="EMBL" id="NFLB01000008">
    <property type="protein sequence ID" value="OUQ04926.1"/>
    <property type="molecule type" value="Genomic_DNA"/>
</dbReference>
<dbReference type="Pfam" id="PF01206">
    <property type="entry name" value="TusA"/>
    <property type="match status" value="1"/>
</dbReference>
<evidence type="ECO:0000313" key="8">
    <source>
        <dbReference type="EMBL" id="OUQ04926.1"/>
    </source>
</evidence>
<evidence type="ECO:0000256" key="6">
    <source>
        <dbReference type="ARBA" id="ARBA00023284"/>
    </source>
</evidence>
<gene>
    <name evidence="8" type="ORF">B5E91_07905</name>
</gene>
<keyword evidence="4" id="KW-0274">FAD</keyword>
<dbReference type="Pfam" id="PF13686">
    <property type="entry name" value="DrsE_2"/>
    <property type="match status" value="1"/>
</dbReference>
<evidence type="ECO:0000256" key="2">
    <source>
        <dbReference type="ARBA" id="ARBA00009130"/>
    </source>
</evidence>
<dbReference type="Gene3D" id="3.40.1260.10">
    <property type="entry name" value="DsrEFH-like"/>
    <property type="match status" value="1"/>
</dbReference>
<keyword evidence="3" id="KW-0285">Flavoprotein</keyword>
<dbReference type="SUPFAM" id="SSF51905">
    <property type="entry name" value="FAD/NAD(P)-binding domain"/>
    <property type="match status" value="2"/>
</dbReference>
<dbReference type="InterPro" id="IPR036188">
    <property type="entry name" value="FAD/NAD-bd_sf"/>
</dbReference>
<dbReference type="PROSITE" id="PS50206">
    <property type="entry name" value="RHODANESE_3"/>
    <property type="match status" value="1"/>
</dbReference>
<evidence type="ECO:0000256" key="4">
    <source>
        <dbReference type="ARBA" id="ARBA00022827"/>
    </source>
</evidence>
<protein>
    <submittedName>
        <fullName evidence="8">Pyridine nucleotide-disulfide oxidoreductase</fullName>
    </submittedName>
</protein>
<evidence type="ECO:0000259" key="7">
    <source>
        <dbReference type="PROSITE" id="PS50206"/>
    </source>
</evidence>
<dbReference type="Pfam" id="PF00581">
    <property type="entry name" value="Rhodanese"/>
    <property type="match status" value="1"/>
</dbReference>
<keyword evidence="5" id="KW-0560">Oxidoreductase</keyword>
<reference evidence="9" key="1">
    <citation type="submission" date="2017-04" db="EMBL/GenBank/DDBJ databases">
        <title>Function of individual gut microbiota members based on whole genome sequencing of pure cultures obtained from chicken caecum.</title>
        <authorList>
            <person name="Medvecky M."/>
            <person name="Cejkova D."/>
            <person name="Polansky O."/>
            <person name="Karasova D."/>
            <person name="Kubasova T."/>
            <person name="Cizek A."/>
            <person name="Rychlik I."/>
        </authorList>
    </citation>
    <scope>NUCLEOTIDE SEQUENCE [LARGE SCALE GENOMIC DNA]</scope>
    <source>
        <strain evidence="9">An149</strain>
    </source>
</reference>
<comment type="similarity">
    <text evidence="2">Belongs to the class-III pyridine nucleotide-disulfide oxidoreductase family.</text>
</comment>
<dbReference type="SUPFAM" id="SSF75169">
    <property type="entry name" value="DsrEFH-like"/>
    <property type="match status" value="1"/>
</dbReference>
<evidence type="ECO:0000256" key="1">
    <source>
        <dbReference type="ARBA" id="ARBA00001974"/>
    </source>
</evidence>
<dbReference type="Pfam" id="PF02852">
    <property type="entry name" value="Pyr_redox_dim"/>
    <property type="match status" value="1"/>
</dbReference>
<organism evidence="8 9">
    <name type="scientific">Thomasclavelia spiroformis</name>
    <dbReference type="NCBI Taxonomy" id="29348"/>
    <lineage>
        <taxon>Bacteria</taxon>
        <taxon>Bacillati</taxon>
        <taxon>Bacillota</taxon>
        <taxon>Erysipelotrichia</taxon>
        <taxon>Erysipelotrichales</taxon>
        <taxon>Coprobacillaceae</taxon>
        <taxon>Thomasclavelia</taxon>
    </lineage>
</organism>
<evidence type="ECO:0000313" key="9">
    <source>
        <dbReference type="Proteomes" id="UP000196258"/>
    </source>
</evidence>
<dbReference type="InterPro" id="IPR001763">
    <property type="entry name" value="Rhodanese-like_dom"/>
</dbReference>
<dbReference type="InterPro" id="IPR032836">
    <property type="entry name" value="DsrE2-like"/>
</dbReference>
<dbReference type="SUPFAM" id="SSF52821">
    <property type="entry name" value="Rhodanese/Cell cycle control phosphatase"/>
    <property type="match status" value="1"/>
</dbReference>
<dbReference type="PRINTS" id="PR00368">
    <property type="entry name" value="FADPNR"/>
</dbReference>
<name>A0A1Y4QI37_9FIRM</name>
<proteinExistence type="inferred from homology"/>
<dbReference type="InterPro" id="IPR050260">
    <property type="entry name" value="FAD-bd_OxRdtase"/>
</dbReference>
<dbReference type="InterPro" id="IPR036873">
    <property type="entry name" value="Rhodanese-like_dom_sf"/>
</dbReference>
<dbReference type="PANTHER" id="PTHR43429">
    <property type="entry name" value="PYRIDINE NUCLEOTIDE-DISULFIDE OXIDOREDUCTASE DOMAIN-CONTAINING"/>
    <property type="match status" value="1"/>
</dbReference>
<dbReference type="InterPro" id="IPR036868">
    <property type="entry name" value="TusA-like_sf"/>
</dbReference>
<dbReference type="AlphaFoldDB" id="A0A1Y4QI37"/>
<evidence type="ECO:0000256" key="3">
    <source>
        <dbReference type="ARBA" id="ARBA00022630"/>
    </source>
</evidence>
<dbReference type="InterPro" id="IPR027396">
    <property type="entry name" value="DsrEFH-like"/>
</dbReference>
<dbReference type="PANTHER" id="PTHR43429:SF1">
    <property type="entry name" value="NAD(P)H SULFUR OXIDOREDUCTASE (COA-DEPENDENT)"/>
    <property type="match status" value="1"/>
</dbReference>
<dbReference type="PROSITE" id="PS01148">
    <property type="entry name" value="UPF0033"/>
    <property type="match status" value="1"/>
</dbReference>
<dbReference type="InterPro" id="IPR004099">
    <property type="entry name" value="Pyr_nucl-diS_OxRdtase_dimer"/>
</dbReference>
<dbReference type="InterPro" id="IPR016156">
    <property type="entry name" value="FAD/NAD-linked_Rdtase_dimer_sf"/>
</dbReference>
<keyword evidence="6" id="KW-0676">Redox-active center</keyword>
<dbReference type="SUPFAM" id="SSF64307">
    <property type="entry name" value="SirA-like"/>
    <property type="match status" value="1"/>
</dbReference>
<dbReference type="InterPro" id="IPR001455">
    <property type="entry name" value="TusA-like"/>
</dbReference>
<dbReference type="RefSeq" id="WP_087256653.1">
    <property type="nucleotide sequence ID" value="NZ_JAFILD010000027.1"/>
</dbReference>
<feature type="domain" description="Rhodanese" evidence="7">
    <location>
        <begin position="474"/>
        <end position="562"/>
    </location>
</feature>
<dbReference type="Pfam" id="PF07992">
    <property type="entry name" value="Pyr_redox_2"/>
    <property type="match status" value="1"/>
</dbReference>
<dbReference type="PRINTS" id="PR00411">
    <property type="entry name" value="PNDRDTASEI"/>
</dbReference>
<dbReference type="Gene3D" id="3.40.250.10">
    <property type="entry name" value="Rhodanese-like domain"/>
    <property type="match status" value="1"/>
</dbReference>
<sequence length="822" mass="91177">MKKKTLIIGGVAGGATTATRLRRRDEEMEIIMFERGKYISYANCGLPYYIGDTIKSRDALLLQTPEAMKSKYNIDVRTLNEVIEIIPDQKKVVVKNLKTNEIYEESYDNLVIATGSSPIKPNISGIDGKNIFTLWNVHDMDVIKAHIKENKPQSAAVIGGGFIGLEMAENLHNANLDVTLIEMQDQVMAPLDKEMANLLHENMIANQVDLILNDGVKAFYEKDNKTKIELNSGKEVIVDMVILSIGVKPNSELASKAKIALNQRKGIIVDEYLKTSVDDIYAVGDVIEVENYITKEKTMVPLAGPANKQARILADNLCGDKKKYRGSKATAIAKVFDLNTASVGINEKQLKAMKKVKNKDYFTALINQKSHAGYYPGATTLTLKMIFDAKGKIYGAQIVGQDGVDKRIDTLATTIRLNGTIYDLMELELSYAPPFSLAKDPVNMLGFVAENILSHKANFIEWDEVDTLLTSKDKKGDFIILDVTEEMERMAFAIDGSYHIPLGSLRQRLNELDKNKLIIPYCAVGVRSYNAARILMQNGFDRVAILSGGTTFYKSMHYKQTTIKKDDNATNNDNHDGKNVDDGEVKILDCSGLQCPGPIMKVSEALNEMKNNEILKVSASDMGFMADIASWCKKTGNTLLKTKRVNNENIVYIKKGLDVIENKSEVKDGKTMVVFSGDLDKVLASFIIANGAATMNRPVTMFFTFWGLNVLRKSENIKVKKTFIDKLFGLMMPRGSHKLKLSKMNMAGIGTSMMKKVMDDKNVDSLEILMKKAIDNGVRLVACTMSMDIMGITKDELIDGVEFGGVASYLADAEDSNVNLFI</sequence>
<dbReference type="GO" id="GO:0016491">
    <property type="term" value="F:oxidoreductase activity"/>
    <property type="evidence" value="ECO:0007669"/>
    <property type="project" value="UniProtKB-KW"/>
</dbReference>
<dbReference type="InterPro" id="IPR023753">
    <property type="entry name" value="FAD/NAD-binding_dom"/>
</dbReference>
<dbReference type="SUPFAM" id="SSF55424">
    <property type="entry name" value="FAD/NAD-linked reductases, dimerisation (C-terminal) domain"/>
    <property type="match status" value="1"/>
</dbReference>
<dbReference type="SMART" id="SM00450">
    <property type="entry name" value="RHOD"/>
    <property type="match status" value="1"/>
</dbReference>
<dbReference type="Proteomes" id="UP000196258">
    <property type="component" value="Unassembled WGS sequence"/>
</dbReference>
<dbReference type="Gene3D" id="3.30.110.40">
    <property type="entry name" value="TusA-like domain"/>
    <property type="match status" value="1"/>
</dbReference>
<dbReference type="Gene3D" id="3.50.50.60">
    <property type="entry name" value="FAD/NAD(P)-binding domain"/>
    <property type="match status" value="2"/>
</dbReference>